<comment type="caution">
    <text evidence="1">The sequence shown here is derived from an EMBL/GenBank/DDBJ whole genome shotgun (WGS) entry which is preliminary data.</text>
</comment>
<accession>A0A011UJ10</accession>
<gene>
    <name evidence="1" type="ORF">RASY3_02330</name>
</gene>
<dbReference type="InterPro" id="IPR027271">
    <property type="entry name" value="Acetolactate_synth/TF_NikR_C"/>
</dbReference>
<dbReference type="Gene3D" id="3.30.70.1150">
    <property type="entry name" value="ACT-like. Chain A, domain 2"/>
    <property type="match status" value="1"/>
</dbReference>
<dbReference type="NCBIfam" id="TIGR03959">
    <property type="entry name" value="hyd_TM1266"/>
    <property type="match status" value="1"/>
</dbReference>
<protein>
    <submittedName>
        <fullName evidence="1">Iron-only hydrogenase system regulator</fullName>
    </submittedName>
</protein>
<keyword evidence="2" id="KW-1185">Reference proteome</keyword>
<dbReference type="Proteomes" id="UP000021369">
    <property type="component" value="Unassembled WGS sequence"/>
</dbReference>
<dbReference type="OrthoDB" id="9796135at2"/>
<evidence type="ECO:0000313" key="2">
    <source>
        <dbReference type="Proteomes" id="UP000021369"/>
    </source>
</evidence>
<dbReference type="InterPro" id="IPR023860">
    <property type="entry name" value="FeFe-hyd_TM1266"/>
</dbReference>
<sequence length="81" mass="8779">MQTRVAVISIIIEDVSSVESINSILHEFGEYIFGRMGVPYRAKGINIISIAIDAPQDKINTLAGKIGRLKGVTAKTVYSTV</sequence>
<name>A0A011UJ10_RUMAL</name>
<dbReference type="PATRIC" id="fig|1341156.4.peg.191"/>
<dbReference type="AlphaFoldDB" id="A0A011UJ10"/>
<reference evidence="1 2" key="1">
    <citation type="submission" date="2013-06" db="EMBL/GenBank/DDBJ databases">
        <title>Rumen cellulosomics: divergent fiber-degrading strategies revealed by comparative genome-wide analysis of six Ruminococcal strains.</title>
        <authorList>
            <person name="Dassa B."/>
            <person name="Borovok I."/>
            <person name="Lamed R."/>
            <person name="Flint H."/>
            <person name="Yeoman C.J."/>
            <person name="White B."/>
            <person name="Bayer E.A."/>
        </authorList>
    </citation>
    <scope>NUCLEOTIDE SEQUENCE [LARGE SCALE GENOMIC DNA]</scope>
    <source>
        <strain evidence="1 2">SY3</strain>
    </source>
</reference>
<dbReference type="EMBL" id="JEOB01000001">
    <property type="protein sequence ID" value="EXM40659.1"/>
    <property type="molecule type" value="Genomic_DNA"/>
</dbReference>
<dbReference type="SUPFAM" id="SSF55021">
    <property type="entry name" value="ACT-like"/>
    <property type="match status" value="1"/>
</dbReference>
<dbReference type="InterPro" id="IPR045865">
    <property type="entry name" value="ACT-like_dom_sf"/>
</dbReference>
<organism evidence="1 2">
    <name type="scientific">Ruminococcus albus SY3</name>
    <dbReference type="NCBI Taxonomy" id="1341156"/>
    <lineage>
        <taxon>Bacteria</taxon>
        <taxon>Bacillati</taxon>
        <taxon>Bacillota</taxon>
        <taxon>Clostridia</taxon>
        <taxon>Eubacteriales</taxon>
        <taxon>Oscillospiraceae</taxon>
        <taxon>Ruminococcus</taxon>
    </lineage>
</organism>
<dbReference type="RefSeq" id="WP_037284806.1">
    <property type="nucleotide sequence ID" value="NZ_JEOB01000001.1"/>
</dbReference>
<proteinExistence type="predicted"/>
<evidence type="ECO:0000313" key="1">
    <source>
        <dbReference type="EMBL" id="EXM40659.1"/>
    </source>
</evidence>
<dbReference type="Pfam" id="PF21699">
    <property type="entry name" value="TM1266-like"/>
    <property type="match status" value="1"/>
</dbReference>